<dbReference type="InterPro" id="IPR000259">
    <property type="entry name" value="Adhesion_dom_fimbrial"/>
</dbReference>
<dbReference type="PANTHER" id="PTHR33420">
    <property type="entry name" value="FIMBRIAL SUBUNIT ELFA-RELATED"/>
    <property type="match status" value="1"/>
</dbReference>
<organism evidence="2 3">
    <name type="scientific">Morganella morganii</name>
    <name type="common">Proteus morganii</name>
    <dbReference type="NCBI Taxonomy" id="582"/>
    <lineage>
        <taxon>Bacteria</taxon>
        <taxon>Pseudomonadati</taxon>
        <taxon>Pseudomonadota</taxon>
        <taxon>Gammaproteobacteria</taxon>
        <taxon>Enterobacterales</taxon>
        <taxon>Morganellaceae</taxon>
        <taxon>Morganella</taxon>
    </lineage>
</organism>
<evidence type="ECO:0000313" key="3">
    <source>
        <dbReference type="Proteomes" id="UP000032582"/>
    </source>
</evidence>
<dbReference type="SUPFAM" id="SSF49401">
    <property type="entry name" value="Bacterial adhesins"/>
    <property type="match status" value="1"/>
</dbReference>
<protein>
    <submittedName>
        <fullName evidence="2">MrfF</fullName>
    </submittedName>
</protein>
<name>A0A0D8LEM9_MORMO</name>
<dbReference type="Gene3D" id="2.60.40.1090">
    <property type="entry name" value="Fimbrial-type adhesion domain"/>
    <property type="match status" value="1"/>
</dbReference>
<feature type="domain" description="Fimbrial-type adhesion" evidence="1">
    <location>
        <begin position="33"/>
        <end position="163"/>
    </location>
</feature>
<evidence type="ECO:0000259" key="1">
    <source>
        <dbReference type="Pfam" id="PF00419"/>
    </source>
</evidence>
<evidence type="ECO:0000313" key="2">
    <source>
        <dbReference type="EMBL" id="KJF79198.1"/>
    </source>
</evidence>
<dbReference type="PATRIC" id="fig|582.24.peg.347"/>
<dbReference type="EMBL" id="JZSH01000004">
    <property type="protein sequence ID" value="KJF79198.1"/>
    <property type="molecule type" value="Genomic_DNA"/>
</dbReference>
<dbReference type="PANTHER" id="PTHR33420:SF34">
    <property type="entry name" value="MINOR FIMBRIAL SUBUNIT"/>
    <property type="match status" value="1"/>
</dbReference>
<dbReference type="AlphaFoldDB" id="A0A0D8LEM9"/>
<dbReference type="InterPro" id="IPR036937">
    <property type="entry name" value="Adhesion_dom_fimbrial_sf"/>
</dbReference>
<dbReference type="Proteomes" id="UP000032582">
    <property type="component" value="Unassembled WGS sequence"/>
</dbReference>
<dbReference type="Pfam" id="PF00419">
    <property type="entry name" value="Fimbrial"/>
    <property type="match status" value="1"/>
</dbReference>
<reference evidence="2 3" key="1">
    <citation type="submission" date="2015-02" db="EMBL/GenBank/DDBJ databases">
        <title>Whole genome shotgun sequencing of cultured foodborne pathogen.</title>
        <authorList>
            <person name="Timme R."/>
            <person name="Allard M.W."/>
            <person name="Strain E."/>
            <person name="Evans P.S."/>
            <person name="Brown E."/>
        </authorList>
    </citation>
    <scope>NUCLEOTIDE SEQUENCE [LARGE SCALE GENOMIC DNA]</scope>
    <source>
        <strain evidence="2 3">GCSL-TSO-24</strain>
    </source>
</reference>
<accession>A0A0D8LEM9</accession>
<dbReference type="InterPro" id="IPR050263">
    <property type="entry name" value="Bact_Fimbrial_Adh_Pro"/>
</dbReference>
<sequence>MTLTMLFRTGCAALLCLPLMVSGGSYTYIDVYVRGEIFIAPCKINQGDNILIDFKDVSTTRIDNDNYREKLDYRIECQDNRARAMKLYITGTSSSVDSRYLSTSVSDLAVKFLADDKLMPLNEKMTIQYPVQPGIMVVLAKKPAVKLPAGEFSATATIHIDYE</sequence>
<dbReference type="GO" id="GO:0043709">
    <property type="term" value="P:cell adhesion involved in single-species biofilm formation"/>
    <property type="evidence" value="ECO:0007669"/>
    <property type="project" value="TreeGrafter"/>
</dbReference>
<dbReference type="GO" id="GO:0009289">
    <property type="term" value="C:pilus"/>
    <property type="evidence" value="ECO:0007669"/>
    <property type="project" value="InterPro"/>
</dbReference>
<gene>
    <name evidence="2" type="ORF">UA45_01095</name>
</gene>
<proteinExistence type="predicted"/>
<dbReference type="InterPro" id="IPR008966">
    <property type="entry name" value="Adhesion_dom_sf"/>
</dbReference>
<comment type="caution">
    <text evidence="2">The sequence shown here is derived from an EMBL/GenBank/DDBJ whole genome shotgun (WGS) entry which is preliminary data.</text>
</comment>